<accession>B9SJ76</accession>
<keyword evidence="2" id="KW-1185">Reference proteome</keyword>
<gene>
    <name evidence="1" type="ORF">RCOM_1478330</name>
</gene>
<dbReference type="EMBL" id="EQ973982">
    <property type="protein sequence ID" value="EEF36322.1"/>
    <property type="molecule type" value="Genomic_DNA"/>
</dbReference>
<sequence>MDQENQGDVVSHPVDLSLPFKKLKMSSPLLRVARGATTSLLIQKETYCSSIAIGQLTTSLCGNLHRVVEWFHILPNRVKMCTHYPGEVTDGHDMHLPFVCRLDDHYTVRFYYTNRAMLLRRTCAF</sequence>
<dbReference type="InParanoid" id="B9SJ76"/>
<name>B9SJ76_RICCO</name>
<proteinExistence type="predicted"/>
<protein>
    <submittedName>
        <fullName evidence="1">Uncharacterized protein</fullName>
    </submittedName>
</protein>
<dbReference type="AlphaFoldDB" id="B9SJ76"/>
<dbReference type="Proteomes" id="UP000008311">
    <property type="component" value="Unassembled WGS sequence"/>
</dbReference>
<evidence type="ECO:0000313" key="1">
    <source>
        <dbReference type="EMBL" id="EEF36322.1"/>
    </source>
</evidence>
<organism evidence="1 2">
    <name type="scientific">Ricinus communis</name>
    <name type="common">Castor bean</name>
    <dbReference type="NCBI Taxonomy" id="3988"/>
    <lineage>
        <taxon>Eukaryota</taxon>
        <taxon>Viridiplantae</taxon>
        <taxon>Streptophyta</taxon>
        <taxon>Embryophyta</taxon>
        <taxon>Tracheophyta</taxon>
        <taxon>Spermatophyta</taxon>
        <taxon>Magnoliopsida</taxon>
        <taxon>eudicotyledons</taxon>
        <taxon>Gunneridae</taxon>
        <taxon>Pentapetalae</taxon>
        <taxon>rosids</taxon>
        <taxon>fabids</taxon>
        <taxon>Malpighiales</taxon>
        <taxon>Euphorbiaceae</taxon>
        <taxon>Acalyphoideae</taxon>
        <taxon>Acalypheae</taxon>
        <taxon>Ricinus</taxon>
    </lineage>
</organism>
<evidence type="ECO:0000313" key="2">
    <source>
        <dbReference type="Proteomes" id="UP000008311"/>
    </source>
</evidence>
<reference evidence="2" key="1">
    <citation type="journal article" date="2010" name="Nat. Biotechnol.">
        <title>Draft genome sequence of the oilseed species Ricinus communis.</title>
        <authorList>
            <person name="Chan A.P."/>
            <person name="Crabtree J."/>
            <person name="Zhao Q."/>
            <person name="Lorenzi H."/>
            <person name="Orvis J."/>
            <person name="Puiu D."/>
            <person name="Melake-Berhan A."/>
            <person name="Jones K.M."/>
            <person name="Redman J."/>
            <person name="Chen G."/>
            <person name="Cahoon E.B."/>
            <person name="Gedil M."/>
            <person name="Stanke M."/>
            <person name="Haas B.J."/>
            <person name="Wortman J.R."/>
            <person name="Fraser-Liggett C.M."/>
            <person name="Ravel J."/>
            <person name="Rabinowicz P.D."/>
        </authorList>
    </citation>
    <scope>NUCLEOTIDE SEQUENCE [LARGE SCALE GENOMIC DNA]</scope>
    <source>
        <strain evidence="2">cv. Hale</strain>
    </source>
</reference>